<keyword evidence="15" id="KW-0325">Glycoprotein</keyword>
<evidence type="ECO:0000256" key="11">
    <source>
        <dbReference type="ARBA" id="ARBA00022777"/>
    </source>
</evidence>
<dbReference type="FunFam" id="1.10.510.10:FF:000453">
    <property type="entry name" value="LRR receptor-like serine/threonine-protein kinase HSL2"/>
    <property type="match status" value="1"/>
</dbReference>
<dbReference type="OrthoDB" id="2015206at2759"/>
<keyword evidence="4" id="KW-0723">Serine/threonine-protein kinase</keyword>
<dbReference type="AlphaFoldDB" id="A0A200R8V3"/>
<dbReference type="GO" id="GO:0004674">
    <property type="term" value="F:protein serine/threonine kinase activity"/>
    <property type="evidence" value="ECO:0007669"/>
    <property type="project" value="UniProtKB-KW"/>
</dbReference>
<evidence type="ECO:0000256" key="8">
    <source>
        <dbReference type="ARBA" id="ARBA00022729"/>
    </source>
</evidence>
<gene>
    <name evidence="18" type="ORF">BVC80_7781g6</name>
</gene>
<feature type="compositionally biased region" description="Polar residues" evidence="16">
    <location>
        <begin position="903"/>
        <end position="928"/>
    </location>
</feature>
<evidence type="ECO:0000256" key="1">
    <source>
        <dbReference type="ARBA" id="ARBA00004167"/>
    </source>
</evidence>
<dbReference type="FunCoup" id="A0A200R8V3">
    <property type="interactions" value="812"/>
</dbReference>
<name>A0A200R8V3_MACCD</name>
<keyword evidence="8" id="KW-0732">Signal</keyword>
<accession>A0A200R8V3</accession>
<dbReference type="InterPro" id="IPR032675">
    <property type="entry name" value="LRR_dom_sf"/>
</dbReference>
<dbReference type="InterPro" id="IPR011009">
    <property type="entry name" value="Kinase-like_dom_sf"/>
</dbReference>
<keyword evidence="14" id="KW-0472">Membrane</keyword>
<dbReference type="CDD" id="cd14066">
    <property type="entry name" value="STKc_IRAK"/>
    <property type="match status" value="1"/>
</dbReference>
<comment type="similarity">
    <text evidence="2">Belongs to the protein kinase superfamily. Ser/Thr protein kinase family.</text>
</comment>
<keyword evidence="6" id="KW-0808">Transferase</keyword>
<dbReference type="Gene3D" id="1.10.510.10">
    <property type="entry name" value="Transferase(Phosphotransferase) domain 1"/>
    <property type="match status" value="1"/>
</dbReference>
<evidence type="ECO:0000256" key="15">
    <source>
        <dbReference type="ARBA" id="ARBA00023180"/>
    </source>
</evidence>
<proteinExistence type="inferred from homology"/>
<comment type="subcellular location">
    <subcellularLocation>
        <location evidence="1">Membrane</location>
        <topology evidence="1">Single-pass membrane protein</topology>
    </subcellularLocation>
</comment>
<feature type="domain" description="Protein kinase" evidence="17">
    <location>
        <begin position="569"/>
        <end position="895"/>
    </location>
</feature>
<sequence>MDREIQLFLLLVLFQFWVVAAVTNTYDVAVLKSLKNQWQNVPPSWEGSDPCQDGWEGIGCSNSRVITIELSSMGLKGQLSGDFESLSELLTLDLSYNKGLTGPLPPSIGGLKKLSNLILVGCSFSGPIPETIGSLQKLVFLSLNSNSFSGSIPPSIGKLSNLYWLDLADNKLTGSIPVSDGDTPGLDLLTQTRHFHFGKNQLSGTIPPQLFSSDMTLIHVLFEGNQLTGSIPSTLGFVTSLEVLRLDRNSLNGAIPSNLNNLKSISEMYLSNNYLTGSVPNLTGMNLLNYVDLSNNSFDASNSPPWFSTLQSLTTLVMENTKLQGELPQTLFTLPQLQTLILRNNKLNGTLDIGNNFSDQLRLVDLQNNFISGVVDTGYYPYQIILLGNKVCPESATARYCKLPEQSTPSYSTGTNNCVPILCPVDQKASPNCICAYPYMGTLFFRAISFSDLRNSSNYVPLERKLMETFQTNQLPVDSVFLSNPTMDEDNYLEVGLAVFPSGKERFNRSDVSSIGFILSNQTFKPPKPLFGPFFFIGLDYGNFAEPSGGSKKSVRLGIIIGPAMGGFLLLLVLIGAGVYAFRHKRTVKTVTEQSNPFASWNPSKSSGSMPQLKGPRLFSFDELRKGTNNFSEANDIGSGGILANGQLVAIKRSQEGSMQGGLEFKTEIELLSRVHHKNLVSLVGFCFEEDEQMLVYEFIPNGTLKESLSGKSGIRLDWKRRLRVALGSARGLAYLHEFANPPIIHRDIKTNNILLDESLNAKVADFGLSKPMGSKGHLTTQVKGTMGYVDPEYYMTQQLTEKSDVYSFGVVLLEILTARVPLERGRYIVREVRVKMDTGKDLYGLHELLDPTIGLGTTLGGFGKFVDLAMRCVNESGEDRPAMSEVVKEIENIMQLAGLNPNAESASTSASYEGTSRNSRHPYNNEASFDYSGPYTPSRVEPK</sequence>
<dbReference type="GO" id="GO:0005524">
    <property type="term" value="F:ATP binding"/>
    <property type="evidence" value="ECO:0007669"/>
    <property type="project" value="UniProtKB-KW"/>
</dbReference>
<keyword evidence="19" id="KW-1185">Reference proteome</keyword>
<dbReference type="Pfam" id="PF08263">
    <property type="entry name" value="LRRNT_2"/>
    <property type="match status" value="1"/>
</dbReference>
<keyword evidence="7" id="KW-0812">Transmembrane</keyword>
<evidence type="ECO:0000256" key="7">
    <source>
        <dbReference type="ARBA" id="ARBA00022692"/>
    </source>
</evidence>
<keyword evidence="10" id="KW-0547">Nucleotide-binding</keyword>
<dbReference type="Gene3D" id="3.30.200.20">
    <property type="entry name" value="Phosphorylase Kinase, domain 1"/>
    <property type="match status" value="1"/>
</dbReference>
<evidence type="ECO:0000256" key="5">
    <source>
        <dbReference type="ARBA" id="ARBA00022614"/>
    </source>
</evidence>
<dbReference type="Pfam" id="PF23598">
    <property type="entry name" value="LRR_14"/>
    <property type="match status" value="1"/>
</dbReference>
<dbReference type="PANTHER" id="PTHR45974:SF266">
    <property type="entry name" value="LEUCINE-RICH REPEAT RECEPTOR PROTEIN KINASE HPCA1"/>
    <property type="match status" value="1"/>
</dbReference>
<dbReference type="FunFam" id="3.80.10.10:FF:000363">
    <property type="entry name" value="Leucine-rich repeat family protein"/>
    <property type="match status" value="1"/>
</dbReference>
<evidence type="ECO:0000256" key="14">
    <source>
        <dbReference type="ARBA" id="ARBA00023136"/>
    </source>
</evidence>
<dbReference type="SUPFAM" id="SSF52058">
    <property type="entry name" value="L domain-like"/>
    <property type="match status" value="1"/>
</dbReference>
<dbReference type="InterPro" id="IPR000719">
    <property type="entry name" value="Prot_kinase_dom"/>
</dbReference>
<dbReference type="PROSITE" id="PS50011">
    <property type="entry name" value="PROTEIN_KINASE_DOM"/>
    <property type="match status" value="1"/>
</dbReference>
<keyword evidence="9" id="KW-0677">Repeat</keyword>
<dbReference type="STRING" id="56857.A0A200R8V3"/>
<dbReference type="EC" id="2.7.11.1" evidence="3"/>
<evidence type="ECO:0000256" key="6">
    <source>
        <dbReference type="ARBA" id="ARBA00022679"/>
    </source>
</evidence>
<dbReference type="EMBL" id="MVGT01000247">
    <property type="protein sequence ID" value="OVA19167.1"/>
    <property type="molecule type" value="Genomic_DNA"/>
</dbReference>
<dbReference type="InterPro" id="IPR055414">
    <property type="entry name" value="LRR_R13L4/SHOC2-like"/>
</dbReference>
<evidence type="ECO:0000256" key="16">
    <source>
        <dbReference type="SAM" id="MobiDB-lite"/>
    </source>
</evidence>
<dbReference type="PANTHER" id="PTHR45974">
    <property type="entry name" value="RECEPTOR-LIKE PROTEIN 55"/>
    <property type="match status" value="1"/>
</dbReference>
<reference evidence="18 19" key="1">
    <citation type="journal article" date="2017" name="Mol. Plant">
        <title>The Genome of Medicinal Plant Macleaya cordata Provides New Insights into Benzylisoquinoline Alkaloids Metabolism.</title>
        <authorList>
            <person name="Liu X."/>
            <person name="Liu Y."/>
            <person name="Huang P."/>
            <person name="Ma Y."/>
            <person name="Qing Z."/>
            <person name="Tang Q."/>
            <person name="Cao H."/>
            <person name="Cheng P."/>
            <person name="Zheng Y."/>
            <person name="Yuan Z."/>
            <person name="Zhou Y."/>
            <person name="Liu J."/>
            <person name="Tang Z."/>
            <person name="Zhuo Y."/>
            <person name="Zhang Y."/>
            <person name="Yu L."/>
            <person name="Huang J."/>
            <person name="Yang P."/>
            <person name="Peng Q."/>
            <person name="Zhang J."/>
            <person name="Jiang W."/>
            <person name="Zhang Z."/>
            <person name="Lin K."/>
            <person name="Ro D.K."/>
            <person name="Chen X."/>
            <person name="Xiong X."/>
            <person name="Shang Y."/>
            <person name="Huang S."/>
            <person name="Zeng J."/>
        </authorList>
    </citation>
    <scope>NUCLEOTIDE SEQUENCE [LARGE SCALE GENOMIC DNA]</scope>
    <source>
        <strain evidence="19">cv. BLH2017</strain>
        <tissue evidence="18">Root</tissue>
    </source>
</reference>
<evidence type="ECO:0000256" key="4">
    <source>
        <dbReference type="ARBA" id="ARBA00022527"/>
    </source>
</evidence>
<evidence type="ECO:0000256" key="13">
    <source>
        <dbReference type="ARBA" id="ARBA00022989"/>
    </source>
</evidence>
<comment type="caution">
    <text evidence="18">The sequence shown here is derived from an EMBL/GenBank/DDBJ whole genome shotgun (WGS) entry which is preliminary data.</text>
</comment>
<dbReference type="SMART" id="SM00220">
    <property type="entry name" value="S_TKc"/>
    <property type="match status" value="1"/>
</dbReference>
<dbReference type="InterPro" id="IPR013210">
    <property type="entry name" value="LRR_N_plant-typ"/>
</dbReference>
<evidence type="ECO:0000256" key="10">
    <source>
        <dbReference type="ARBA" id="ARBA00022741"/>
    </source>
</evidence>
<evidence type="ECO:0000313" key="19">
    <source>
        <dbReference type="Proteomes" id="UP000195402"/>
    </source>
</evidence>
<dbReference type="Proteomes" id="UP000195402">
    <property type="component" value="Unassembled WGS sequence"/>
</dbReference>
<dbReference type="InParanoid" id="A0A200R8V3"/>
<dbReference type="Gene3D" id="3.80.10.10">
    <property type="entry name" value="Ribonuclease Inhibitor"/>
    <property type="match status" value="2"/>
</dbReference>
<evidence type="ECO:0000256" key="12">
    <source>
        <dbReference type="ARBA" id="ARBA00022840"/>
    </source>
</evidence>
<protein>
    <recommendedName>
        <fullName evidence="3">non-specific serine/threonine protein kinase</fullName>
        <ecNumber evidence="3">2.7.11.1</ecNumber>
    </recommendedName>
</protein>
<dbReference type="FunFam" id="3.80.10.10:FF:000542">
    <property type="entry name" value="Leucine-rich repeat protein kinase family protein"/>
    <property type="match status" value="1"/>
</dbReference>
<feature type="region of interest" description="Disordered" evidence="16">
    <location>
        <begin position="903"/>
        <end position="944"/>
    </location>
</feature>
<dbReference type="OMA" id="HPYENEY"/>
<evidence type="ECO:0000256" key="2">
    <source>
        <dbReference type="ARBA" id="ARBA00008684"/>
    </source>
</evidence>
<dbReference type="GO" id="GO:0016020">
    <property type="term" value="C:membrane"/>
    <property type="evidence" value="ECO:0007669"/>
    <property type="project" value="UniProtKB-SubCell"/>
</dbReference>
<evidence type="ECO:0000313" key="18">
    <source>
        <dbReference type="EMBL" id="OVA19167.1"/>
    </source>
</evidence>
<evidence type="ECO:0000256" key="3">
    <source>
        <dbReference type="ARBA" id="ARBA00012513"/>
    </source>
</evidence>
<evidence type="ECO:0000259" key="17">
    <source>
        <dbReference type="PROSITE" id="PS50011"/>
    </source>
</evidence>
<dbReference type="SUPFAM" id="SSF56112">
    <property type="entry name" value="Protein kinase-like (PK-like)"/>
    <property type="match status" value="1"/>
</dbReference>
<dbReference type="Pfam" id="PF07714">
    <property type="entry name" value="PK_Tyr_Ser-Thr"/>
    <property type="match status" value="1"/>
</dbReference>
<keyword evidence="5" id="KW-0433">Leucine-rich repeat</keyword>
<organism evidence="18 19">
    <name type="scientific">Macleaya cordata</name>
    <name type="common">Five-seeded plume-poppy</name>
    <name type="synonym">Bocconia cordata</name>
    <dbReference type="NCBI Taxonomy" id="56857"/>
    <lineage>
        <taxon>Eukaryota</taxon>
        <taxon>Viridiplantae</taxon>
        <taxon>Streptophyta</taxon>
        <taxon>Embryophyta</taxon>
        <taxon>Tracheophyta</taxon>
        <taxon>Spermatophyta</taxon>
        <taxon>Magnoliopsida</taxon>
        <taxon>Ranunculales</taxon>
        <taxon>Papaveraceae</taxon>
        <taxon>Papaveroideae</taxon>
        <taxon>Macleaya</taxon>
    </lineage>
</organism>
<dbReference type="InterPro" id="IPR008271">
    <property type="entry name" value="Ser/Thr_kinase_AS"/>
</dbReference>
<keyword evidence="13" id="KW-1133">Transmembrane helix</keyword>
<evidence type="ECO:0000256" key="9">
    <source>
        <dbReference type="ARBA" id="ARBA00022737"/>
    </source>
</evidence>
<dbReference type="InterPro" id="IPR001245">
    <property type="entry name" value="Ser-Thr/Tyr_kinase_cat_dom"/>
</dbReference>
<dbReference type="PROSITE" id="PS00108">
    <property type="entry name" value="PROTEIN_KINASE_ST"/>
    <property type="match status" value="1"/>
</dbReference>
<keyword evidence="12" id="KW-0067">ATP-binding</keyword>
<keyword evidence="11 18" id="KW-0418">Kinase</keyword>